<name>A0AAV4FH61_9GAST</name>
<sequence length="85" mass="9269">MSSTILAGSPDTLAPHILGSGQSWTTDISLEYDVWLDIDDPQSVVTVVLVFGHLDNLIASVNMLTVQGLKQNFAQAVKRGRKKMK</sequence>
<comment type="caution">
    <text evidence="1">The sequence shown here is derived from an EMBL/GenBank/DDBJ whole genome shotgun (WGS) entry which is preliminary data.</text>
</comment>
<dbReference type="EMBL" id="BMAT01011427">
    <property type="protein sequence ID" value="GFR72674.1"/>
    <property type="molecule type" value="Genomic_DNA"/>
</dbReference>
<accession>A0AAV4FH61</accession>
<organism evidence="1 2">
    <name type="scientific">Elysia marginata</name>
    <dbReference type="NCBI Taxonomy" id="1093978"/>
    <lineage>
        <taxon>Eukaryota</taxon>
        <taxon>Metazoa</taxon>
        <taxon>Spiralia</taxon>
        <taxon>Lophotrochozoa</taxon>
        <taxon>Mollusca</taxon>
        <taxon>Gastropoda</taxon>
        <taxon>Heterobranchia</taxon>
        <taxon>Euthyneura</taxon>
        <taxon>Panpulmonata</taxon>
        <taxon>Sacoglossa</taxon>
        <taxon>Placobranchoidea</taxon>
        <taxon>Plakobranchidae</taxon>
        <taxon>Elysia</taxon>
    </lineage>
</organism>
<reference evidence="1 2" key="1">
    <citation type="journal article" date="2021" name="Elife">
        <title>Chloroplast acquisition without the gene transfer in kleptoplastic sea slugs, Plakobranchus ocellatus.</title>
        <authorList>
            <person name="Maeda T."/>
            <person name="Takahashi S."/>
            <person name="Yoshida T."/>
            <person name="Shimamura S."/>
            <person name="Takaki Y."/>
            <person name="Nagai Y."/>
            <person name="Toyoda A."/>
            <person name="Suzuki Y."/>
            <person name="Arimoto A."/>
            <person name="Ishii H."/>
            <person name="Satoh N."/>
            <person name="Nishiyama T."/>
            <person name="Hasebe M."/>
            <person name="Maruyama T."/>
            <person name="Minagawa J."/>
            <person name="Obokata J."/>
            <person name="Shigenobu S."/>
        </authorList>
    </citation>
    <scope>NUCLEOTIDE SEQUENCE [LARGE SCALE GENOMIC DNA]</scope>
</reference>
<dbReference type="Proteomes" id="UP000762676">
    <property type="component" value="Unassembled WGS sequence"/>
</dbReference>
<proteinExistence type="predicted"/>
<gene>
    <name evidence="1" type="ORF">ElyMa_005712900</name>
</gene>
<dbReference type="AlphaFoldDB" id="A0AAV4FH61"/>
<evidence type="ECO:0000313" key="1">
    <source>
        <dbReference type="EMBL" id="GFR72674.1"/>
    </source>
</evidence>
<protein>
    <submittedName>
        <fullName evidence="1">Uncharacterized protein</fullName>
    </submittedName>
</protein>
<keyword evidence="2" id="KW-1185">Reference proteome</keyword>
<evidence type="ECO:0000313" key="2">
    <source>
        <dbReference type="Proteomes" id="UP000762676"/>
    </source>
</evidence>